<evidence type="ECO:0000313" key="2">
    <source>
        <dbReference type="Proteomes" id="UP001238088"/>
    </source>
</evidence>
<organism evidence="1 2">
    <name type="scientific">Cytobacillus purgationiresistens</name>
    <dbReference type="NCBI Taxonomy" id="863449"/>
    <lineage>
        <taxon>Bacteria</taxon>
        <taxon>Bacillati</taxon>
        <taxon>Bacillota</taxon>
        <taxon>Bacilli</taxon>
        <taxon>Bacillales</taxon>
        <taxon>Bacillaceae</taxon>
        <taxon>Cytobacillus</taxon>
    </lineage>
</organism>
<evidence type="ECO:0000313" key="1">
    <source>
        <dbReference type="EMBL" id="MDQ0268507.1"/>
    </source>
</evidence>
<comment type="caution">
    <text evidence="1">The sequence shown here is derived from an EMBL/GenBank/DDBJ whole genome shotgun (WGS) entry which is preliminary data.</text>
</comment>
<reference evidence="1 2" key="1">
    <citation type="submission" date="2023-07" db="EMBL/GenBank/DDBJ databases">
        <title>Genomic Encyclopedia of Type Strains, Phase IV (KMG-IV): sequencing the most valuable type-strain genomes for metagenomic binning, comparative biology and taxonomic classification.</title>
        <authorList>
            <person name="Goeker M."/>
        </authorList>
    </citation>
    <scope>NUCLEOTIDE SEQUENCE [LARGE SCALE GENOMIC DNA]</scope>
    <source>
        <strain evidence="1 2">DSM 23494</strain>
    </source>
</reference>
<dbReference type="EMBL" id="JAUSUB010000001">
    <property type="protein sequence ID" value="MDQ0268507.1"/>
    <property type="molecule type" value="Genomic_DNA"/>
</dbReference>
<dbReference type="Proteomes" id="UP001238088">
    <property type="component" value="Unassembled WGS sequence"/>
</dbReference>
<name>A0ABU0ACH7_9BACI</name>
<sequence length="73" mass="8649">MKYRKSNKTLISLFPKEDKIGLMIIFGRKERDKIEEIKAVLPPVIYQTYSDAKTNHDGKWVILNSLMRSYLKF</sequence>
<keyword evidence="2" id="KW-1185">Reference proteome</keyword>
<dbReference type="InterPro" id="IPR024265">
    <property type="entry name" value="DUF3788"/>
</dbReference>
<dbReference type="Pfam" id="PF12663">
    <property type="entry name" value="DUF3788"/>
    <property type="match status" value="1"/>
</dbReference>
<accession>A0ABU0ACH7</accession>
<proteinExistence type="predicted"/>
<protein>
    <submittedName>
        <fullName evidence="1">Uncharacterized protein</fullName>
    </submittedName>
</protein>
<gene>
    <name evidence="1" type="ORF">J2S17_000376</name>
</gene>